<evidence type="ECO:0000313" key="1">
    <source>
        <dbReference type="EMBL" id="KAK1859707.1"/>
    </source>
</evidence>
<proteinExistence type="predicted"/>
<evidence type="ECO:0000313" key="2">
    <source>
        <dbReference type="Proteomes" id="UP000798662"/>
    </source>
</evidence>
<organism evidence="1 2">
    <name type="scientific">Pyropia yezoensis</name>
    <name type="common">Susabi-nori</name>
    <name type="synonym">Porphyra yezoensis</name>
    <dbReference type="NCBI Taxonomy" id="2788"/>
    <lineage>
        <taxon>Eukaryota</taxon>
        <taxon>Rhodophyta</taxon>
        <taxon>Bangiophyceae</taxon>
        <taxon>Bangiales</taxon>
        <taxon>Bangiaceae</taxon>
        <taxon>Pyropia</taxon>
    </lineage>
</organism>
<comment type="caution">
    <text evidence="1">The sequence shown here is derived from an EMBL/GenBank/DDBJ whole genome shotgun (WGS) entry which is preliminary data.</text>
</comment>
<keyword evidence="2" id="KW-1185">Reference proteome</keyword>
<accession>A0ACC3BQD2</accession>
<dbReference type="Proteomes" id="UP000798662">
    <property type="component" value="Chromosome 1"/>
</dbReference>
<dbReference type="EMBL" id="CM020618">
    <property type="protein sequence ID" value="KAK1859707.1"/>
    <property type="molecule type" value="Genomic_DNA"/>
</dbReference>
<sequence length="134" mass="14307">MATSAACAAQGGKRKANIVRWLMQNEPPFLAAFPRATGVLGKIDLLPSYSNTNSCKSLNRQTKKVESEKGLSTLLDVVATLSELDHATMESMTSSGQVVPTGESQLSRMARAAGRRRRNDAVPAAGQPPKPAQR</sequence>
<reference evidence="1" key="1">
    <citation type="submission" date="2019-11" db="EMBL/GenBank/DDBJ databases">
        <title>Nori genome reveals adaptations in red seaweeds to the harsh intertidal environment.</title>
        <authorList>
            <person name="Wang D."/>
            <person name="Mao Y."/>
        </authorList>
    </citation>
    <scope>NUCLEOTIDE SEQUENCE</scope>
    <source>
        <tissue evidence="1">Gametophyte</tissue>
    </source>
</reference>
<gene>
    <name evidence="1" type="ORF">I4F81_002301</name>
</gene>
<name>A0ACC3BQD2_PYRYE</name>
<protein>
    <submittedName>
        <fullName evidence="1">Uncharacterized protein</fullName>
    </submittedName>
</protein>